<dbReference type="AlphaFoldDB" id="A0A6H3NQI6"/>
<organism evidence="2 3">
    <name type="scientific">Leptospira bandrabouensis</name>
    <dbReference type="NCBI Taxonomy" id="2484903"/>
    <lineage>
        <taxon>Bacteria</taxon>
        <taxon>Pseudomonadati</taxon>
        <taxon>Spirochaetota</taxon>
        <taxon>Spirochaetia</taxon>
        <taxon>Leptospirales</taxon>
        <taxon>Leptospiraceae</taxon>
        <taxon>Leptospira</taxon>
    </lineage>
</organism>
<gene>
    <name evidence="2" type="ORF">EHR08_19615</name>
</gene>
<sequence>MKKVYLDLNFINYMGDGKRNQWTNTKYEEIYKSLVKAVNSGKLICPGSSPVFFELSKQDLDTIQSGAQIVDELSKGKCILSKYRILKQELENFITYIESGKIEKKFPDEKIWGTGGMIIDLDEETLRGIIHPEAYEKTLAKIKSATWEGMYSRHGKQIKETDIYNGELPEITENLQSLKEKLKDKNIKFKELQIIELTDTINSSIKLFPEVARNFKLKQSDIDLTSKFLSREVIPFMYAYASIYALLRYDKRRKLKPNDIYDIDHSSIGLAYYDIIFTERSFYSLMKDSLANLDIIYEVKLAKTSEEALLILKEENSV</sequence>
<evidence type="ECO:0000313" key="3">
    <source>
        <dbReference type="Proteomes" id="UP000297649"/>
    </source>
</evidence>
<dbReference type="Proteomes" id="UP000297649">
    <property type="component" value="Unassembled WGS sequence"/>
</dbReference>
<reference evidence="2" key="1">
    <citation type="journal article" date="2019" name="PLoS Negl. Trop. Dis.">
        <title>Revisiting the worldwide diversity of Leptospira species in the environment.</title>
        <authorList>
            <person name="Vincent A.T."/>
            <person name="Schiettekatte O."/>
            <person name="Bourhy P."/>
            <person name="Veyrier F.J."/>
            <person name="Picardeau M."/>
        </authorList>
    </citation>
    <scope>NUCLEOTIDE SEQUENCE [LARGE SCALE GENOMIC DNA]</scope>
    <source>
        <strain evidence="2">201601109</strain>
    </source>
</reference>
<feature type="coiled-coil region" evidence="1">
    <location>
        <begin position="168"/>
        <end position="195"/>
    </location>
</feature>
<protein>
    <submittedName>
        <fullName evidence="2">Uncharacterized protein</fullName>
    </submittedName>
</protein>
<keyword evidence="3" id="KW-1185">Reference proteome</keyword>
<evidence type="ECO:0000256" key="1">
    <source>
        <dbReference type="SAM" id="Coils"/>
    </source>
</evidence>
<dbReference type="EMBL" id="RQHU01000029">
    <property type="protein sequence ID" value="TGN10319.1"/>
    <property type="molecule type" value="Genomic_DNA"/>
</dbReference>
<evidence type="ECO:0000313" key="2">
    <source>
        <dbReference type="EMBL" id="TGN10319.1"/>
    </source>
</evidence>
<name>A0A6H3NQI6_9LEPT</name>
<keyword evidence="1" id="KW-0175">Coiled coil</keyword>
<comment type="caution">
    <text evidence="2">The sequence shown here is derived from an EMBL/GenBank/DDBJ whole genome shotgun (WGS) entry which is preliminary data.</text>
</comment>
<proteinExistence type="predicted"/>
<dbReference type="RefSeq" id="WP_135781574.1">
    <property type="nucleotide sequence ID" value="NZ_JAIZBL010000010.1"/>
</dbReference>
<accession>A0A6H3NQI6</accession>